<accession>K9WKE3</accession>
<name>K9WKE3_9CYAN</name>
<evidence type="ECO:0000313" key="2">
    <source>
        <dbReference type="Proteomes" id="UP000010471"/>
    </source>
</evidence>
<dbReference type="KEGG" id="mic:Mic7113_4294"/>
<dbReference type="EMBL" id="CP003630">
    <property type="protein sequence ID" value="AFZ19992.1"/>
    <property type="molecule type" value="Genomic_DNA"/>
</dbReference>
<dbReference type="Proteomes" id="UP000010471">
    <property type="component" value="Chromosome"/>
</dbReference>
<dbReference type="RefSeq" id="WP_015184128.1">
    <property type="nucleotide sequence ID" value="NC_019738.1"/>
</dbReference>
<dbReference type="HOGENOM" id="CLU_2509008_0_0_3"/>
<dbReference type="AlphaFoldDB" id="K9WKE3"/>
<organism evidence="1 2">
    <name type="scientific">Allocoleopsis franciscana PCC 7113</name>
    <dbReference type="NCBI Taxonomy" id="1173027"/>
    <lineage>
        <taxon>Bacteria</taxon>
        <taxon>Bacillati</taxon>
        <taxon>Cyanobacteriota</taxon>
        <taxon>Cyanophyceae</taxon>
        <taxon>Coleofasciculales</taxon>
        <taxon>Coleofasciculaceae</taxon>
        <taxon>Allocoleopsis</taxon>
        <taxon>Allocoleopsis franciscana</taxon>
    </lineage>
</organism>
<evidence type="ECO:0000313" key="1">
    <source>
        <dbReference type="EMBL" id="AFZ19992.1"/>
    </source>
</evidence>
<protein>
    <submittedName>
        <fullName evidence="1">Uncharacterized protein</fullName>
    </submittedName>
</protein>
<sequence length="85" mass="9965">MQLETGLIFTDPKTDFTWEISHPWLSRWRKQQVGWICKRAGFNPLQYPVSNWYEHDILRCIQASGINSNPTSGYSLMGYTRLIQS</sequence>
<keyword evidence="2" id="KW-1185">Reference proteome</keyword>
<proteinExistence type="predicted"/>
<reference evidence="1 2" key="1">
    <citation type="submission" date="2012-06" db="EMBL/GenBank/DDBJ databases">
        <title>Finished chromosome of genome of Microcoleus sp. PCC 7113.</title>
        <authorList>
            <consortium name="US DOE Joint Genome Institute"/>
            <person name="Gugger M."/>
            <person name="Coursin T."/>
            <person name="Rippka R."/>
            <person name="Tandeau De Marsac N."/>
            <person name="Huntemann M."/>
            <person name="Wei C.-L."/>
            <person name="Han J."/>
            <person name="Detter J.C."/>
            <person name="Han C."/>
            <person name="Tapia R."/>
            <person name="Chen A."/>
            <person name="Kyrpides N."/>
            <person name="Mavromatis K."/>
            <person name="Markowitz V."/>
            <person name="Szeto E."/>
            <person name="Ivanova N."/>
            <person name="Pagani I."/>
            <person name="Pati A."/>
            <person name="Goodwin L."/>
            <person name="Nordberg H.P."/>
            <person name="Cantor M.N."/>
            <person name="Hua S.X."/>
            <person name="Woyke T."/>
            <person name="Kerfeld C.A."/>
        </authorList>
    </citation>
    <scope>NUCLEOTIDE SEQUENCE [LARGE SCALE GENOMIC DNA]</scope>
    <source>
        <strain evidence="1 2">PCC 7113</strain>
    </source>
</reference>
<gene>
    <name evidence="1" type="ORF">Mic7113_4294</name>
</gene>